<dbReference type="AlphaFoldDB" id="A0A0R2B246"/>
<reference evidence="3 4" key="1">
    <citation type="journal article" date="2015" name="Genome Announc.">
        <title>Expanding the biotechnology potential of lactobacilli through comparative genomics of 213 strains and associated genera.</title>
        <authorList>
            <person name="Sun Z."/>
            <person name="Harris H.M."/>
            <person name="McCann A."/>
            <person name="Guo C."/>
            <person name="Argimon S."/>
            <person name="Zhang W."/>
            <person name="Yang X."/>
            <person name="Jeffery I.B."/>
            <person name="Cooney J.C."/>
            <person name="Kagawa T.F."/>
            <person name="Liu W."/>
            <person name="Song Y."/>
            <person name="Salvetti E."/>
            <person name="Wrobel A."/>
            <person name="Rasinkangas P."/>
            <person name="Parkhill J."/>
            <person name="Rea M.C."/>
            <person name="O'Sullivan O."/>
            <person name="Ritari J."/>
            <person name="Douillard F.P."/>
            <person name="Paul Ross R."/>
            <person name="Yang R."/>
            <person name="Briner A.E."/>
            <person name="Felis G.E."/>
            <person name="de Vos W.M."/>
            <person name="Barrangou R."/>
            <person name="Klaenhammer T.R."/>
            <person name="Caufield P.W."/>
            <person name="Cui Y."/>
            <person name="Zhang H."/>
            <person name="O'Toole P.W."/>
        </authorList>
    </citation>
    <scope>NUCLEOTIDE SEQUENCE [LARGE SCALE GENOMIC DNA]</scope>
    <source>
        <strain evidence="3 4">DSM 20515</strain>
    </source>
</reference>
<dbReference type="InterPro" id="IPR010380">
    <property type="entry name" value="DUF975"/>
</dbReference>
<protein>
    <recommendedName>
        <fullName evidence="5">Integral membrane protein</fullName>
    </recommendedName>
</protein>
<dbReference type="PANTHER" id="PTHR40076:SF1">
    <property type="entry name" value="MEMBRANE PROTEIN"/>
    <property type="match status" value="1"/>
</dbReference>
<keyword evidence="2" id="KW-1133">Transmembrane helix</keyword>
<accession>A0A0R2B246</accession>
<organism evidence="3 4">
    <name type="scientific">Secundilactobacillus collinoides DSM 20515 = JCM 1123</name>
    <dbReference type="NCBI Taxonomy" id="1423733"/>
    <lineage>
        <taxon>Bacteria</taxon>
        <taxon>Bacillati</taxon>
        <taxon>Bacillota</taxon>
        <taxon>Bacilli</taxon>
        <taxon>Lactobacillales</taxon>
        <taxon>Lactobacillaceae</taxon>
        <taxon>Secundilactobacillus</taxon>
    </lineage>
</organism>
<feature type="region of interest" description="Disordered" evidence="1">
    <location>
        <begin position="213"/>
        <end position="269"/>
    </location>
</feature>
<evidence type="ECO:0000313" key="3">
    <source>
        <dbReference type="EMBL" id="KRM73392.1"/>
    </source>
</evidence>
<dbReference type="Pfam" id="PF06161">
    <property type="entry name" value="DUF975"/>
    <property type="match status" value="1"/>
</dbReference>
<evidence type="ECO:0000313" key="4">
    <source>
        <dbReference type="Proteomes" id="UP000051845"/>
    </source>
</evidence>
<feature type="transmembrane region" description="Helical" evidence="2">
    <location>
        <begin position="49"/>
        <end position="72"/>
    </location>
</feature>
<dbReference type="Proteomes" id="UP000051845">
    <property type="component" value="Unassembled WGS sequence"/>
</dbReference>
<evidence type="ECO:0008006" key="5">
    <source>
        <dbReference type="Google" id="ProtNLM"/>
    </source>
</evidence>
<evidence type="ECO:0000256" key="1">
    <source>
        <dbReference type="SAM" id="MobiDB-lite"/>
    </source>
</evidence>
<keyword evidence="2" id="KW-0812">Transmembrane</keyword>
<feature type="transmembrane region" description="Helical" evidence="2">
    <location>
        <begin position="167"/>
        <end position="189"/>
    </location>
</feature>
<dbReference type="PANTHER" id="PTHR40076">
    <property type="entry name" value="MEMBRANE PROTEIN-RELATED"/>
    <property type="match status" value="1"/>
</dbReference>
<dbReference type="EMBL" id="AYYR01000127">
    <property type="protein sequence ID" value="KRM73392.1"/>
    <property type="molecule type" value="Genomic_DNA"/>
</dbReference>
<keyword evidence="2" id="KW-0472">Membrane</keyword>
<feature type="compositionally biased region" description="Polar residues" evidence="1">
    <location>
        <begin position="245"/>
        <end position="259"/>
    </location>
</feature>
<comment type="caution">
    <text evidence="3">The sequence shown here is derived from an EMBL/GenBank/DDBJ whole genome shotgun (WGS) entry which is preliminary data.</text>
</comment>
<feature type="compositionally biased region" description="Acidic residues" evidence="1">
    <location>
        <begin position="260"/>
        <end position="269"/>
    </location>
</feature>
<name>A0A0R2B246_SECCO</name>
<evidence type="ECO:0000256" key="2">
    <source>
        <dbReference type="SAM" id="Phobius"/>
    </source>
</evidence>
<gene>
    <name evidence="3" type="ORF">FC82_GL001388</name>
</gene>
<feature type="transmembrane region" description="Helical" evidence="2">
    <location>
        <begin position="20"/>
        <end position="42"/>
    </location>
</feature>
<dbReference type="RefSeq" id="WP_054762076.1">
    <property type="nucleotide sequence ID" value="NZ_AYYR01000127.1"/>
</dbReference>
<sequence length="269" mass="30024">MNRAELKGQAKDLINGHFKFYLVLLLPFYILQIATGVAQTVADIRNVNVVHWAWIISFASSLIMVGVTFVMIDLARGVGDYDAPVSKSFTIANSGDYFIGTIGLMIVTGILTFLWSLLLIVPGIIKSFSYSQAIYIYRDYLDQGHKISFMDAITKSREMMDGHKAEYFVLSLSFILWFLSCVVVLPIFWVQPYYQQTMANYYVKLAAGQREDTDDPVTVVGEEAPLNDDVNSDSVDDSSTSNSNAEKPSTTQPENQTPTDDSDESSDNK</sequence>
<proteinExistence type="predicted"/>
<dbReference type="PATRIC" id="fig|1423733.4.peg.1457"/>
<feature type="transmembrane region" description="Helical" evidence="2">
    <location>
        <begin position="97"/>
        <end position="121"/>
    </location>
</feature>